<evidence type="ECO:0000256" key="1">
    <source>
        <dbReference type="SAM" id="MobiDB-lite"/>
    </source>
</evidence>
<dbReference type="EMBL" id="BAABME010000169">
    <property type="protein sequence ID" value="GAA0140318.1"/>
    <property type="molecule type" value="Genomic_DNA"/>
</dbReference>
<feature type="region of interest" description="Disordered" evidence="1">
    <location>
        <begin position="185"/>
        <end position="368"/>
    </location>
</feature>
<dbReference type="AlphaFoldDB" id="A0AAV3NMU4"/>
<proteinExistence type="predicted"/>
<comment type="caution">
    <text evidence="2">The sequence shown here is derived from an EMBL/GenBank/DDBJ whole genome shotgun (WGS) entry which is preliminary data.</text>
</comment>
<reference evidence="2 3" key="1">
    <citation type="submission" date="2024-01" db="EMBL/GenBank/DDBJ databases">
        <title>The complete chloroplast genome sequence of Lithospermum erythrorhizon: insights into the phylogenetic relationship among Boraginaceae species and the maternal lineages of purple gromwells.</title>
        <authorList>
            <person name="Okada T."/>
            <person name="Watanabe K."/>
        </authorList>
    </citation>
    <scope>NUCLEOTIDE SEQUENCE [LARGE SCALE GENOMIC DNA]</scope>
</reference>
<gene>
    <name evidence="2" type="ORF">LIER_01689</name>
</gene>
<protein>
    <submittedName>
        <fullName evidence="2">Uncharacterized protein</fullName>
    </submittedName>
</protein>
<evidence type="ECO:0000313" key="3">
    <source>
        <dbReference type="Proteomes" id="UP001454036"/>
    </source>
</evidence>
<accession>A0AAV3NMU4</accession>
<feature type="compositionally biased region" description="Basic and acidic residues" evidence="1">
    <location>
        <begin position="227"/>
        <end position="240"/>
    </location>
</feature>
<feature type="compositionally biased region" description="Polar residues" evidence="1">
    <location>
        <begin position="352"/>
        <end position="363"/>
    </location>
</feature>
<feature type="region of interest" description="Disordered" evidence="1">
    <location>
        <begin position="382"/>
        <end position="407"/>
    </location>
</feature>
<feature type="compositionally biased region" description="Basic and acidic residues" evidence="1">
    <location>
        <begin position="267"/>
        <end position="303"/>
    </location>
</feature>
<dbReference type="Proteomes" id="UP001454036">
    <property type="component" value="Unassembled WGS sequence"/>
</dbReference>
<sequence length="407" mass="45642">MGEEHETTPKIRRRRSLINISCCFSGSETFDLSPSYTPSSKWNLILPTCISPQHENGPNDLQEQVMKKYRSFISRNKGIARRQRASSDFSYDPLSYSLNFEDDTRVDLYSGEFKDDAIRRDFSSRLPISPPPRCITKSKSIDDLERIGSTLGDAMTPPKDKSLLRKPCEVNAALRTHSIEKYASNESSLNKSALRKPSEEMSALGTHSIEKHASNEPSINKYALRNPSEEKPALRTHSIEKSSSTEPFINKSALRNSSEENSALRMHSIEKSASKEPSIDKSVFREPSIDKSALREPSDEKSSLRTHSIENSTSKERSISKSALRKPSTDKSATLRTSSRGKSELRPPSIYKSASRQPSTDKSSLIDKSALRAAAVAEVRKTLEDDQEIMPASSTTDTRYSRRELFI</sequence>
<organism evidence="2 3">
    <name type="scientific">Lithospermum erythrorhizon</name>
    <name type="common">Purple gromwell</name>
    <name type="synonym">Lithospermum officinale var. erythrorhizon</name>
    <dbReference type="NCBI Taxonomy" id="34254"/>
    <lineage>
        <taxon>Eukaryota</taxon>
        <taxon>Viridiplantae</taxon>
        <taxon>Streptophyta</taxon>
        <taxon>Embryophyta</taxon>
        <taxon>Tracheophyta</taxon>
        <taxon>Spermatophyta</taxon>
        <taxon>Magnoliopsida</taxon>
        <taxon>eudicotyledons</taxon>
        <taxon>Gunneridae</taxon>
        <taxon>Pentapetalae</taxon>
        <taxon>asterids</taxon>
        <taxon>lamiids</taxon>
        <taxon>Boraginales</taxon>
        <taxon>Boraginaceae</taxon>
        <taxon>Boraginoideae</taxon>
        <taxon>Lithospermeae</taxon>
        <taxon>Lithospermum</taxon>
    </lineage>
</organism>
<feature type="compositionally biased region" description="Polar residues" evidence="1">
    <location>
        <begin position="241"/>
        <end position="261"/>
    </location>
</feature>
<keyword evidence="3" id="KW-1185">Reference proteome</keyword>
<evidence type="ECO:0000313" key="2">
    <source>
        <dbReference type="EMBL" id="GAA0140318.1"/>
    </source>
</evidence>
<dbReference type="PANTHER" id="PTHR33168">
    <property type="entry name" value="STRESS INDUCED PROTEIN-RELATED"/>
    <property type="match status" value="1"/>
</dbReference>
<feature type="compositionally biased region" description="Polar residues" evidence="1">
    <location>
        <begin position="330"/>
        <end position="340"/>
    </location>
</feature>
<name>A0AAV3NMU4_LITER</name>